<name>B5Y448_PHATC</name>
<evidence type="ECO:0008006" key="4">
    <source>
        <dbReference type="Google" id="ProtNLM"/>
    </source>
</evidence>
<comment type="similarity">
    <text evidence="1">Belongs to the TRM112 family.</text>
</comment>
<proteinExistence type="inferred from homology"/>
<accession>B5Y448</accession>
<dbReference type="GO" id="GO:0046982">
    <property type="term" value="F:protein heterodimerization activity"/>
    <property type="evidence" value="ECO:0007669"/>
    <property type="project" value="InterPro"/>
</dbReference>
<dbReference type="Gene3D" id="2.20.25.10">
    <property type="match status" value="1"/>
</dbReference>
<dbReference type="HOGENOM" id="CLU_086140_2_0_1"/>
<keyword evidence="3" id="KW-1185">Reference proteome</keyword>
<dbReference type="PANTHER" id="PTHR12773">
    <property type="entry name" value="UPF0315 PROTEIN-RELATED"/>
    <property type="match status" value="1"/>
</dbReference>
<reference evidence="2 3" key="1">
    <citation type="journal article" date="2008" name="Nature">
        <title>The Phaeodactylum genome reveals the evolutionary history of diatom genomes.</title>
        <authorList>
            <person name="Bowler C."/>
            <person name="Allen A.E."/>
            <person name="Badger J.H."/>
            <person name="Grimwood J."/>
            <person name="Jabbari K."/>
            <person name="Kuo A."/>
            <person name="Maheswari U."/>
            <person name="Martens C."/>
            <person name="Maumus F."/>
            <person name="Otillar R.P."/>
            <person name="Rayko E."/>
            <person name="Salamov A."/>
            <person name="Vandepoele K."/>
            <person name="Beszteri B."/>
            <person name="Gruber A."/>
            <person name="Heijde M."/>
            <person name="Katinka M."/>
            <person name="Mock T."/>
            <person name="Valentin K."/>
            <person name="Verret F."/>
            <person name="Berges J.A."/>
            <person name="Brownlee C."/>
            <person name="Cadoret J.P."/>
            <person name="Chiovitti A."/>
            <person name="Choi C.J."/>
            <person name="Coesel S."/>
            <person name="De Martino A."/>
            <person name="Detter J.C."/>
            <person name="Durkin C."/>
            <person name="Falciatore A."/>
            <person name="Fournet J."/>
            <person name="Haruta M."/>
            <person name="Huysman M.J."/>
            <person name="Jenkins B.D."/>
            <person name="Jiroutova K."/>
            <person name="Jorgensen R.E."/>
            <person name="Joubert Y."/>
            <person name="Kaplan A."/>
            <person name="Kroger N."/>
            <person name="Kroth P.G."/>
            <person name="La Roche J."/>
            <person name="Lindquist E."/>
            <person name="Lommer M."/>
            <person name="Martin-Jezequel V."/>
            <person name="Lopez P.J."/>
            <person name="Lucas S."/>
            <person name="Mangogna M."/>
            <person name="McGinnis K."/>
            <person name="Medlin L.K."/>
            <person name="Montsant A."/>
            <person name="Oudot-Le Secq M.P."/>
            <person name="Napoli C."/>
            <person name="Obornik M."/>
            <person name="Parker M.S."/>
            <person name="Petit J.L."/>
            <person name="Porcel B.M."/>
            <person name="Poulsen N."/>
            <person name="Robison M."/>
            <person name="Rychlewski L."/>
            <person name="Rynearson T.A."/>
            <person name="Schmutz J."/>
            <person name="Shapiro H."/>
            <person name="Siaut M."/>
            <person name="Stanley M."/>
            <person name="Sussman M.R."/>
            <person name="Taylor A.R."/>
            <person name="Vardi A."/>
            <person name="von Dassow P."/>
            <person name="Vyverman W."/>
            <person name="Willis A."/>
            <person name="Wyrwicz L.S."/>
            <person name="Rokhsar D.S."/>
            <person name="Weissenbach J."/>
            <person name="Armbrust E.V."/>
            <person name="Green B.R."/>
            <person name="Van de Peer Y."/>
            <person name="Grigoriev I.V."/>
        </authorList>
    </citation>
    <scope>NUCLEOTIDE SEQUENCE [LARGE SCALE GENOMIC DNA]</scope>
    <source>
        <strain evidence="2 3">CCAP 1055/1</strain>
    </source>
</reference>
<dbReference type="InterPro" id="IPR039127">
    <property type="entry name" value="Trm112"/>
</dbReference>
<evidence type="ECO:0000313" key="3">
    <source>
        <dbReference type="Proteomes" id="UP000000759"/>
    </source>
</evidence>
<gene>
    <name evidence="2" type="ORF">PHATR_36955</name>
</gene>
<dbReference type="EMBL" id="CP001141">
    <property type="protein sequence ID" value="ACI65414.1"/>
    <property type="molecule type" value="Genomic_DNA"/>
</dbReference>
<dbReference type="STRING" id="556484.B5Y448"/>
<dbReference type="GO" id="GO:0070476">
    <property type="term" value="P:rRNA (guanine-N7)-methylation"/>
    <property type="evidence" value="ECO:0007669"/>
    <property type="project" value="TreeGrafter"/>
</dbReference>
<dbReference type="KEGG" id="pti:PHATR_36955"/>
<dbReference type="InParanoid" id="B5Y448"/>
<dbReference type="Proteomes" id="UP000000759">
    <property type="component" value="Chromosome 11"/>
</dbReference>
<protein>
    <recommendedName>
        <fullName evidence="4">Multifunctional methyltransferase subunit TRM112-like protein</fullName>
    </recommendedName>
</protein>
<dbReference type="OMA" id="NMLTSKC"/>
<organism evidence="2 3">
    <name type="scientific">Phaeodactylum tricornutum (strain CCAP 1055/1)</name>
    <dbReference type="NCBI Taxonomy" id="556484"/>
    <lineage>
        <taxon>Eukaryota</taxon>
        <taxon>Sar</taxon>
        <taxon>Stramenopiles</taxon>
        <taxon>Ochrophyta</taxon>
        <taxon>Bacillariophyta</taxon>
        <taxon>Bacillariophyceae</taxon>
        <taxon>Bacillariophycidae</taxon>
        <taxon>Naviculales</taxon>
        <taxon>Phaeodactylaceae</taxon>
        <taxon>Phaeodactylum</taxon>
    </lineage>
</organism>
<dbReference type="GO" id="GO:0030488">
    <property type="term" value="P:tRNA methylation"/>
    <property type="evidence" value="ECO:0007669"/>
    <property type="project" value="TreeGrafter"/>
</dbReference>
<dbReference type="Pfam" id="PF03966">
    <property type="entry name" value="Trm112p"/>
    <property type="match status" value="1"/>
</dbReference>
<sequence length="132" mass="14651">MRLLTHNALRNNAAAAKGKGFPLRITATEVEVKDSCPFDEHRLVFVEGLLSTLDWSALIEAASQLGIPTLPPVLTEDLAEDPEFLEALHHVLMNVHLIQGILTCPATGREFPVRDGIPNMVLEEEDCEHVRY</sequence>
<dbReference type="GeneID" id="7204441"/>
<dbReference type="AlphaFoldDB" id="B5Y448"/>
<dbReference type="PANTHER" id="PTHR12773:SF0">
    <property type="entry name" value="MULTIFUNCTIONAL METHYLTRANSFERASE SUBUNIT TRM112-LIKE PROTEIN"/>
    <property type="match status" value="1"/>
</dbReference>
<reference evidence="3" key="2">
    <citation type="submission" date="2008-08" db="EMBL/GenBank/DDBJ databases">
        <authorList>
            <consortium name="Diatom Consortium"/>
            <person name="Grigoriev I."/>
            <person name="Grimwood J."/>
            <person name="Kuo A."/>
            <person name="Otillar R.P."/>
            <person name="Salamov A."/>
            <person name="Detter J.C."/>
            <person name="Lindquist E."/>
            <person name="Shapiro H."/>
            <person name="Lucas S."/>
            <person name="Glavina del Rio T."/>
            <person name="Pitluck S."/>
            <person name="Rokhsar D."/>
            <person name="Bowler C."/>
        </authorList>
    </citation>
    <scope>GENOME REANNOTATION</scope>
    <source>
        <strain evidence="3">CCAP 1055/1</strain>
    </source>
</reference>
<evidence type="ECO:0000256" key="1">
    <source>
        <dbReference type="ARBA" id="ARBA00007980"/>
    </source>
</evidence>
<dbReference type="SUPFAM" id="SSF158997">
    <property type="entry name" value="Trm112p-like"/>
    <property type="match status" value="1"/>
</dbReference>
<dbReference type="InterPro" id="IPR005651">
    <property type="entry name" value="Trm112-like"/>
</dbReference>
<dbReference type="OrthoDB" id="2187549at2759"/>
<dbReference type="FunCoup" id="B5Y448">
    <property type="interactions" value="462"/>
</dbReference>
<dbReference type="eggNOG" id="KOG1088">
    <property type="taxonomic scope" value="Eukaryota"/>
</dbReference>
<dbReference type="RefSeq" id="XP_002185944.1">
    <property type="nucleotide sequence ID" value="XM_002185908.1"/>
</dbReference>
<evidence type="ECO:0000313" key="2">
    <source>
        <dbReference type="EMBL" id="ACI65414.1"/>
    </source>
</evidence>
<dbReference type="PaxDb" id="2850-Phatr36955"/>